<sequence length="265" mass="29168">MNRRGEEDRGYGTNHGFEGLTGLPPPRVLLRLGSGVALAARDLRSGHRPAYYAISIALLYFAKRRRDVVFRGMFLLFGLFILACASTHIIGAWTVWYPAYWTDGAVKAITAVVSLGTAIMVWPLMPQALQIPSPRQLLELNQNLASEVAERKQAEERLRMLIDAEPECVKTIGADGALLDINRAGLRMIEAESIEQVRGKPVSSLVVPPDRERFETFNRRVLAGESGTLEFQIIGLKGGRRWMETHAVPFAGRPGAPPRGAGSHA</sequence>
<dbReference type="PANTHER" id="PTHR24423">
    <property type="entry name" value="TWO-COMPONENT SENSOR HISTIDINE KINASE"/>
    <property type="match status" value="1"/>
</dbReference>
<keyword evidence="3" id="KW-0547">Nucleotide-binding</keyword>
<evidence type="ECO:0000256" key="1">
    <source>
        <dbReference type="ARBA" id="ARBA00022679"/>
    </source>
</evidence>
<organism evidence="8 9">
    <name type="scientific">Methylococcus capsulatus</name>
    <dbReference type="NCBI Taxonomy" id="414"/>
    <lineage>
        <taxon>Bacteria</taxon>
        <taxon>Pseudomonadati</taxon>
        <taxon>Pseudomonadota</taxon>
        <taxon>Gammaproteobacteria</taxon>
        <taxon>Methylococcales</taxon>
        <taxon>Methylococcaceae</taxon>
        <taxon>Methylococcus</taxon>
    </lineage>
</organism>
<dbReference type="SUPFAM" id="SSF55785">
    <property type="entry name" value="PYP-like sensor domain (PAS domain)"/>
    <property type="match status" value="1"/>
</dbReference>
<evidence type="ECO:0000256" key="6">
    <source>
        <dbReference type="SAM" id="Phobius"/>
    </source>
</evidence>
<dbReference type="RefSeq" id="WP_232470181.1">
    <property type="nucleotide sequence ID" value="NZ_CP104311.1"/>
</dbReference>
<reference evidence="8 9" key="1">
    <citation type="submission" date="2022-09" db="EMBL/GenBank/DDBJ databases">
        <authorList>
            <person name="Giprobiosintez L."/>
        </authorList>
    </citation>
    <scope>NUCLEOTIDE SEQUENCE [LARGE SCALE GENOMIC DNA]</scope>
    <source>
        <strain evidence="9">VKPM-B-12549 (GBS-15)</strain>
    </source>
</reference>
<evidence type="ECO:0000256" key="3">
    <source>
        <dbReference type="ARBA" id="ARBA00022741"/>
    </source>
</evidence>
<keyword evidence="6" id="KW-0812">Transmembrane</keyword>
<keyword evidence="1" id="KW-0808">Transferase</keyword>
<dbReference type="InterPro" id="IPR035965">
    <property type="entry name" value="PAS-like_dom_sf"/>
</dbReference>
<feature type="transmembrane region" description="Helical" evidence="6">
    <location>
        <begin position="73"/>
        <end position="96"/>
    </location>
</feature>
<protein>
    <submittedName>
        <fullName evidence="8">PAS domain-containing protein</fullName>
    </submittedName>
</protein>
<dbReference type="Gene3D" id="3.30.450.20">
    <property type="entry name" value="PAS domain"/>
    <property type="match status" value="1"/>
</dbReference>
<dbReference type="InterPro" id="IPR013656">
    <property type="entry name" value="PAS_4"/>
</dbReference>
<dbReference type="PANTHER" id="PTHR24423:SF625">
    <property type="entry name" value="ETHYLENE RESPONSE SENSOR 1"/>
    <property type="match status" value="1"/>
</dbReference>
<evidence type="ECO:0000256" key="2">
    <source>
        <dbReference type="ARBA" id="ARBA00022723"/>
    </source>
</evidence>
<keyword evidence="4" id="KW-0067">ATP-binding</keyword>
<evidence type="ECO:0000256" key="5">
    <source>
        <dbReference type="SAM" id="Coils"/>
    </source>
</evidence>
<evidence type="ECO:0000313" key="9">
    <source>
        <dbReference type="Proteomes" id="UP001359308"/>
    </source>
</evidence>
<evidence type="ECO:0000313" key="8">
    <source>
        <dbReference type="EMBL" id="WWF01355.1"/>
    </source>
</evidence>
<dbReference type="SMART" id="SM00091">
    <property type="entry name" value="PAS"/>
    <property type="match status" value="1"/>
</dbReference>
<proteinExistence type="predicted"/>
<keyword evidence="5" id="KW-0175">Coiled coil</keyword>
<dbReference type="Pfam" id="PF25487">
    <property type="entry name" value="ETR1_N"/>
    <property type="match status" value="1"/>
</dbReference>
<evidence type="ECO:0000259" key="7">
    <source>
        <dbReference type="SMART" id="SM00091"/>
    </source>
</evidence>
<keyword evidence="6" id="KW-0472">Membrane</keyword>
<name>A0ABZ2F460_METCP</name>
<dbReference type="InterPro" id="IPR000014">
    <property type="entry name" value="PAS"/>
</dbReference>
<dbReference type="Pfam" id="PF08448">
    <property type="entry name" value="PAS_4"/>
    <property type="match status" value="1"/>
</dbReference>
<keyword evidence="6" id="KW-1133">Transmembrane helix</keyword>
<dbReference type="NCBIfam" id="TIGR00229">
    <property type="entry name" value="sensory_box"/>
    <property type="match status" value="1"/>
</dbReference>
<dbReference type="CDD" id="cd00130">
    <property type="entry name" value="PAS"/>
    <property type="match status" value="1"/>
</dbReference>
<dbReference type="Proteomes" id="UP001359308">
    <property type="component" value="Chromosome"/>
</dbReference>
<dbReference type="InterPro" id="IPR058544">
    <property type="entry name" value="ETR1_N"/>
</dbReference>
<dbReference type="EMBL" id="CP104311">
    <property type="protein sequence ID" value="WWF01355.1"/>
    <property type="molecule type" value="Genomic_DNA"/>
</dbReference>
<feature type="transmembrane region" description="Helical" evidence="6">
    <location>
        <begin position="108"/>
        <end position="125"/>
    </location>
</feature>
<feature type="coiled-coil region" evidence="5">
    <location>
        <begin position="137"/>
        <end position="164"/>
    </location>
</feature>
<evidence type="ECO:0000256" key="4">
    <source>
        <dbReference type="ARBA" id="ARBA00022840"/>
    </source>
</evidence>
<feature type="domain" description="PAS" evidence="7">
    <location>
        <begin position="156"/>
        <end position="223"/>
    </location>
</feature>
<keyword evidence="2" id="KW-0479">Metal-binding</keyword>
<keyword evidence="9" id="KW-1185">Reference proteome</keyword>
<gene>
    <name evidence="8" type="ORF">N4J17_12890</name>
</gene>
<accession>A0ABZ2F460</accession>